<accession>A0AAD6ZV75</accession>
<sequence>MSKKTPSDLRKQLSTFSLSLPPSTSPEPSIAESDEPPDPGPHRVLMLDEIVVEKRSTARRQGYRSATVQMQWQRNDQHCALQRSGVGTGFAACVRRAKRGVRHQLDTAQHFFGVTVRQPSLPSKWLCLPAPFSAFASSQMKPLIARNTLLLSALVSETSKFIDQQIFDTITCQSVWSIPSEKFMVPSLFWNLMENKGILLM</sequence>
<dbReference type="Proteomes" id="UP001218218">
    <property type="component" value="Unassembled WGS sequence"/>
</dbReference>
<evidence type="ECO:0000313" key="3">
    <source>
        <dbReference type="Proteomes" id="UP001218218"/>
    </source>
</evidence>
<organism evidence="2 3">
    <name type="scientific">Mycena albidolilacea</name>
    <dbReference type="NCBI Taxonomy" id="1033008"/>
    <lineage>
        <taxon>Eukaryota</taxon>
        <taxon>Fungi</taxon>
        <taxon>Dikarya</taxon>
        <taxon>Basidiomycota</taxon>
        <taxon>Agaricomycotina</taxon>
        <taxon>Agaricomycetes</taxon>
        <taxon>Agaricomycetidae</taxon>
        <taxon>Agaricales</taxon>
        <taxon>Marasmiineae</taxon>
        <taxon>Mycenaceae</taxon>
        <taxon>Mycena</taxon>
    </lineage>
</organism>
<evidence type="ECO:0000313" key="2">
    <source>
        <dbReference type="EMBL" id="KAJ7340623.1"/>
    </source>
</evidence>
<feature type="compositionally biased region" description="Basic and acidic residues" evidence="1">
    <location>
        <begin position="1"/>
        <end position="11"/>
    </location>
</feature>
<gene>
    <name evidence="2" type="ORF">DFH08DRAFT_811834</name>
</gene>
<keyword evidence="3" id="KW-1185">Reference proteome</keyword>
<dbReference type="AlphaFoldDB" id="A0AAD6ZV75"/>
<comment type="caution">
    <text evidence="2">The sequence shown here is derived from an EMBL/GenBank/DDBJ whole genome shotgun (WGS) entry which is preliminary data.</text>
</comment>
<proteinExistence type="predicted"/>
<protein>
    <submittedName>
        <fullName evidence="2">Uncharacterized protein</fullName>
    </submittedName>
</protein>
<feature type="compositionally biased region" description="Low complexity" evidence="1">
    <location>
        <begin position="13"/>
        <end position="29"/>
    </location>
</feature>
<evidence type="ECO:0000256" key="1">
    <source>
        <dbReference type="SAM" id="MobiDB-lite"/>
    </source>
</evidence>
<name>A0AAD6ZV75_9AGAR</name>
<dbReference type="EMBL" id="JARIHO010000026">
    <property type="protein sequence ID" value="KAJ7340623.1"/>
    <property type="molecule type" value="Genomic_DNA"/>
</dbReference>
<feature type="region of interest" description="Disordered" evidence="1">
    <location>
        <begin position="1"/>
        <end position="41"/>
    </location>
</feature>
<reference evidence="2" key="1">
    <citation type="submission" date="2023-03" db="EMBL/GenBank/DDBJ databases">
        <title>Massive genome expansion in bonnet fungi (Mycena s.s.) driven by repeated elements and novel gene families across ecological guilds.</title>
        <authorList>
            <consortium name="Lawrence Berkeley National Laboratory"/>
            <person name="Harder C.B."/>
            <person name="Miyauchi S."/>
            <person name="Viragh M."/>
            <person name="Kuo A."/>
            <person name="Thoen E."/>
            <person name="Andreopoulos B."/>
            <person name="Lu D."/>
            <person name="Skrede I."/>
            <person name="Drula E."/>
            <person name="Henrissat B."/>
            <person name="Morin E."/>
            <person name="Kohler A."/>
            <person name="Barry K."/>
            <person name="LaButti K."/>
            <person name="Morin E."/>
            <person name="Salamov A."/>
            <person name="Lipzen A."/>
            <person name="Mereny Z."/>
            <person name="Hegedus B."/>
            <person name="Baldrian P."/>
            <person name="Stursova M."/>
            <person name="Weitz H."/>
            <person name="Taylor A."/>
            <person name="Grigoriev I.V."/>
            <person name="Nagy L.G."/>
            <person name="Martin F."/>
            <person name="Kauserud H."/>
        </authorList>
    </citation>
    <scope>NUCLEOTIDE SEQUENCE</scope>
    <source>
        <strain evidence="2">CBHHK002</strain>
    </source>
</reference>